<dbReference type="PROSITE" id="PS51819">
    <property type="entry name" value="VOC"/>
    <property type="match status" value="1"/>
</dbReference>
<dbReference type="EMBL" id="VRLR01000008">
    <property type="protein sequence ID" value="TXK79876.1"/>
    <property type="molecule type" value="Genomic_DNA"/>
</dbReference>
<dbReference type="RefSeq" id="WP_147904627.1">
    <property type="nucleotide sequence ID" value="NZ_BAAAGC010000005.1"/>
</dbReference>
<evidence type="ECO:0000313" key="3">
    <source>
        <dbReference type="Proteomes" id="UP000321814"/>
    </source>
</evidence>
<dbReference type="InterPro" id="IPR004360">
    <property type="entry name" value="Glyas_Fos-R_dOase_dom"/>
</dbReference>
<dbReference type="GO" id="GO:0051213">
    <property type="term" value="F:dioxygenase activity"/>
    <property type="evidence" value="ECO:0007669"/>
    <property type="project" value="UniProtKB-KW"/>
</dbReference>
<feature type="domain" description="VOC" evidence="1">
    <location>
        <begin position="3"/>
        <end position="127"/>
    </location>
</feature>
<dbReference type="PANTHER" id="PTHR36503:SF2">
    <property type="entry name" value="BLR2408 PROTEIN"/>
    <property type="match status" value="1"/>
</dbReference>
<organism evidence="2 3">
    <name type="scientific">Rheinheimera tangshanensis</name>
    <dbReference type="NCBI Taxonomy" id="400153"/>
    <lineage>
        <taxon>Bacteria</taxon>
        <taxon>Pseudomonadati</taxon>
        <taxon>Pseudomonadota</taxon>
        <taxon>Gammaproteobacteria</taxon>
        <taxon>Chromatiales</taxon>
        <taxon>Chromatiaceae</taxon>
        <taxon>Rheinheimera</taxon>
    </lineage>
</organism>
<dbReference type="AlphaFoldDB" id="A0A5C8LRA9"/>
<dbReference type="Pfam" id="PF00903">
    <property type="entry name" value="Glyoxalase"/>
    <property type="match status" value="1"/>
</dbReference>
<dbReference type="OrthoDB" id="4265398at2"/>
<dbReference type="InterPro" id="IPR029068">
    <property type="entry name" value="Glyas_Bleomycin-R_OHBP_Dase"/>
</dbReference>
<evidence type="ECO:0000259" key="1">
    <source>
        <dbReference type="PROSITE" id="PS51819"/>
    </source>
</evidence>
<dbReference type="PANTHER" id="PTHR36503">
    <property type="entry name" value="BLR2520 PROTEIN"/>
    <property type="match status" value="1"/>
</dbReference>
<keyword evidence="2" id="KW-0223">Dioxygenase</keyword>
<gene>
    <name evidence="2" type="ORF">FU839_12435</name>
</gene>
<dbReference type="Gene3D" id="3.10.180.10">
    <property type="entry name" value="2,3-Dihydroxybiphenyl 1,2-Dioxygenase, domain 1"/>
    <property type="match status" value="1"/>
</dbReference>
<proteinExistence type="predicted"/>
<keyword evidence="3" id="KW-1185">Reference proteome</keyword>
<sequence>MNRTLFINLAAADLKASTDFYLQLGFGFHPQFSDNTASCIVLGDHLYLMLLSKEKFVSFSPNPLINSHQQTQVLNCLSCHSKAEVDELVQKAVDAGGRTYNQPQDHDFMYAHGFQDLDGHVWELLYMEMLQASV</sequence>
<reference evidence="2 3" key="1">
    <citation type="submission" date="2019-08" db="EMBL/GenBank/DDBJ databases">
        <title>Draft genome analysis of Rheinheimera tangshanensis isolated from the roots of fresh rice plants (Oryza sativa).</title>
        <authorList>
            <person name="Yu Q."/>
            <person name="Qi Y."/>
            <person name="Zhang H."/>
            <person name="Pu J."/>
        </authorList>
    </citation>
    <scope>NUCLEOTIDE SEQUENCE [LARGE SCALE GENOMIC DNA]</scope>
    <source>
        <strain evidence="2 3">JA3-B52</strain>
    </source>
</reference>
<evidence type="ECO:0000313" key="2">
    <source>
        <dbReference type="EMBL" id="TXK79876.1"/>
    </source>
</evidence>
<accession>A0A5C8LRA9</accession>
<name>A0A5C8LRA9_9GAMM</name>
<comment type="caution">
    <text evidence="2">The sequence shown here is derived from an EMBL/GenBank/DDBJ whole genome shotgun (WGS) entry which is preliminary data.</text>
</comment>
<protein>
    <submittedName>
        <fullName evidence="2">Glyoxalase/bleomycin resistance/extradiol dioxygenase family protein</fullName>
    </submittedName>
</protein>
<dbReference type="InterPro" id="IPR037523">
    <property type="entry name" value="VOC_core"/>
</dbReference>
<dbReference type="Proteomes" id="UP000321814">
    <property type="component" value="Unassembled WGS sequence"/>
</dbReference>
<keyword evidence="2" id="KW-0560">Oxidoreductase</keyword>
<dbReference type="SUPFAM" id="SSF54593">
    <property type="entry name" value="Glyoxalase/Bleomycin resistance protein/Dihydroxybiphenyl dioxygenase"/>
    <property type="match status" value="1"/>
</dbReference>